<dbReference type="EMBL" id="APAU02000119">
    <property type="protein sequence ID" value="EUB56352.1"/>
    <property type="molecule type" value="Genomic_DNA"/>
</dbReference>
<dbReference type="Proteomes" id="UP000019149">
    <property type="component" value="Unassembled WGS sequence"/>
</dbReference>
<evidence type="ECO:0000313" key="2">
    <source>
        <dbReference type="EMBL" id="EUB56352.1"/>
    </source>
</evidence>
<protein>
    <submittedName>
        <fullName evidence="2">Uncharacterized protein</fullName>
    </submittedName>
</protein>
<dbReference type="OrthoDB" id="10404634at2759"/>
<dbReference type="AlphaFoldDB" id="W6UDF8"/>
<reference evidence="2 3" key="1">
    <citation type="journal article" date="2013" name="Nat. Genet.">
        <title>The genome of the hydatid tapeworm Echinococcus granulosus.</title>
        <authorList>
            <person name="Zheng H."/>
            <person name="Zhang W."/>
            <person name="Zhang L."/>
            <person name="Zhang Z."/>
            <person name="Li J."/>
            <person name="Lu G."/>
            <person name="Zhu Y."/>
            <person name="Wang Y."/>
            <person name="Huang Y."/>
            <person name="Liu J."/>
            <person name="Kang H."/>
            <person name="Chen J."/>
            <person name="Wang L."/>
            <person name="Chen A."/>
            <person name="Yu S."/>
            <person name="Gao Z."/>
            <person name="Jin L."/>
            <person name="Gu W."/>
            <person name="Wang Z."/>
            <person name="Zhao L."/>
            <person name="Shi B."/>
            <person name="Wen H."/>
            <person name="Lin R."/>
            <person name="Jones M.K."/>
            <person name="Brejova B."/>
            <person name="Vinar T."/>
            <person name="Zhao G."/>
            <person name="McManus D.P."/>
            <person name="Chen Z."/>
            <person name="Zhou Y."/>
            <person name="Wang S."/>
        </authorList>
    </citation>
    <scope>NUCLEOTIDE SEQUENCE [LARGE SCALE GENOMIC DNA]</scope>
</reference>
<comment type="caution">
    <text evidence="2">The sequence shown here is derived from an EMBL/GenBank/DDBJ whole genome shotgun (WGS) entry which is preliminary data.</text>
</comment>
<feature type="signal peptide" evidence="1">
    <location>
        <begin position="1"/>
        <end position="17"/>
    </location>
</feature>
<sequence length="91" mass="10233">MVLQCGVLLWVVNFSSANATASLGAHGCVPQIALKTALLDELEQDKSIRNVYQQYGNRIFVPAERMKVISDCKKELEKLQHQKDQENSKQS</sequence>
<organism evidence="2 3">
    <name type="scientific">Echinococcus granulosus</name>
    <name type="common">Hydatid tapeworm</name>
    <dbReference type="NCBI Taxonomy" id="6210"/>
    <lineage>
        <taxon>Eukaryota</taxon>
        <taxon>Metazoa</taxon>
        <taxon>Spiralia</taxon>
        <taxon>Lophotrochozoa</taxon>
        <taxon>Platyhelminthes</taxon>
        <taxon>Cestoda</taxon>
        <taxon>Eucestoda</taxon>
        <taxon>Cyclophyllidea</taxon>
        <taxon>Taeniidae</taxon>
        <taxon>Echinococcus</taxon>
        <taxon>Echinococcus granulosus group</taxon>
    </lineage>
</organism>
<dbReference type="GeneID" id="36344493"/>
<keyword evidence="1" id="KW-0732">Signal</keyword>
<keyword evidence="3" id="KW-1185">Reference proteome</keyword>
<dbReference type="RefSeq" id="XP_024347548.1">
    <property type="nucleotide sequence ID" value="XM_024498027.1"/>
</dbReference>
<dbReference type="OMA" id="QYGNRIF"/>
<evidence type="ECO:0000313" key="3">
    <source>
        <dbReference type="Proteomes" id="UP000019149"/>
    </source>
</evidence>
<proteinExistence type="predicted"/>
<gene>
    <name evidence="2" type="ORF">EGR_08778</name>
</gene>
<feature type="chain" id="PRO_5005716528" evidence="1">
    <location>
        <begin position="18"/>
        <end position="91"/>
    </location>
</feature>
<accession>W6UDF8</accession>
<evidence type="ECO:0000256" key="1">
    <source>
        <dbReference type="SAM" id="SignalP"/>
    </source>
</evidence>
<dbReference type="KEGG" id="egl:EGR_08778"/>
<name>W6UDF8_ECHGR</name>
<dbReference type="CTD" id="36344493"/>